<sequence length="106" mass="11681">MKKLIVAAGLAVFEKDEPQHDVTILGRIHVVPHLIGRRPESLLKPRLAPLADCFFADFCLAIRRGFFTTGLREEQSSPSNFPEPSTAALAIFGLVGTVCIRRAIRP</sequence>
<dbReference type="AlphaFoldDB" id="A0A5B9QF49"/>
<protein>
    <recommendedName>
        <fullName evidence="3">PEP-CTERM protein-sorting domain-containing protein</fullName>
    </recommendedName>
</protein>
<keyword evidence="2" id="KW-1185">Reference proteome</keyword>
<gene>
    <name evidence="1" type="ORF">Pr1d_49200</name>
</gene>
<evidence type="ECO:0000313" key="2">
    <source>
        <dbReference type="Proteomes" id="UP000323917"/>
    </source>
</evidence>
<accession>A0A5B9QF49</accession>
<reference evidence="1 2" key="1">
    <citation type="submission" date="2019-08" db="EMBL/GenBank/DDBJ databases">
        <title>Deep-cultivation of Planctomycetes and their phenomic and genomic characterization uncovers novel biology.</title>
        <authorList>
            <person name="Wiegand S."/>
            <person name="Jogler M."/>
            <person name="Boedeker C."/>
            <person name="Pinto D."/>
            <person name="Vollmers J."/>
            <person name="Rivas-Marin E."/>
            <person name="Kohn T."/>
            <person name="Peeters S.H."/>
            <person name="Heuer A."/>
            <person name="Rast P."/>
            <person name="Oberbeckmann S."/>
            <person name="Bunk B."/>
            <person name="Jeske O."/>
            <person name="Meyerdierks A."/>
            <person name="Storesund J.E."/>
            <person name="Kallscheuer N."/>
            <person name="Luecker S."/>
            <person name="Lage O.M."/>
            <person name="Pohl T."/>
            <person name="Merkel B.J."/>
            <person name="Hornburger P."/>
            <person name="Mueller R.-W."/>
            <person name="Bruemmer F."/>
            <person name="Labrenz M."/>
            <person name="Spormann A.M."/>
            <person name="Op den Camp H."/>
            <person name="Overmann J."/>
            <person name="Amann R."/>
            <person name="Jetten M.S.M."/>
            <person name="Mascher T."/>
            <person name="Medema M.H."/>
            <person name="Devos D.P."/>
            <person name="Kaster A.-K."/>
            <person name="Ovreas L."/>
            <person name="Rohde M."/>
            <person name="Galperin M.Y."/>
            <person name="Jogler C."/>
        </authorList>
    </citation>
    <scope>NUCLEOTIDE SEQUENCE [LARGE SCALE GENOMIC DNA]</scope>
    <source>
        <strain evidence="1 2">Pr1d</strain>
    </source>
</reference>
<dbReference type="EMBL" id="CP042913">
    <property type="protein sequence ID" value="QEG37574.1"/>
    <property type="molecule type" value="Genomic_DNA"/>
</dbReference>
<dbReference type="KEGG" id="bgok:Pr1d_49200"/>
<proteinExistence type="predicted"/>
<evidence type="ECO:0000313" key="1">
    <source>
        <dbReference type="EMBL" id="QEG37574.1"/>
    </source>
</evidence>
<dbReference type="Proteomes" id="UP000323917">
    <property type="component" value="Chromosome"/>
</dbReference>
<evidence type="ECO:0008006" key="3">
    <source>
        <dbReference type="Google" id="ProtNLM"/>
    </source>
</evidence>
<organism evidence="1 2">
    <name type="scientific">Bythopirellula goksoeyrii</name>
    <dbReference type="NCBI Taxonomy" id="1400387"/>
    <lineage>
        <taxon>Bacteria</taxon>
        <taxon>Pseudomonadati</taxon>
        <taxon>Planctomycetota</taxon>
        <taxon>Planctomycetia</taxon>
        <taxon>Pirellulales</taxon>
        <taxon>Lacipirellulaceae</taxon>
        <taxon>Bythopirellula</taxon>
    </lineage>
</organism>
<name>A0A5B9QF49_9BACT</name>